<organism evidence="4 5">
    <name type="scientific">Cellulomonas biazotea</name>
    <dbReference type="NCBI Taxonomy" id="1709"/>
    <lineage>
        <taxon>Bacteria</taxon>
        <taxon>Bacillati</taxon>
        <taxon>Actinomycetota</taxon>
        <taxon>Actinomycetes</taxon>
        <taxon>Micrococcales</taxon>
        <taxon>Cellulomonadaceae</taxon>
        <taxon>Cellulomonas</taxon>
    </lineage>
</organism>
<sequence length="498" mass="53111">MQRVELHDDQDADPTPPVAVRPAVRRARRRLLAAGALAVVATLVLVGTQQVLDQRRRAADAALAVRYADVSGVVDPFGADLQVAWRTDGTTAGAARATAGAGDVVVGVDRVGPDDLVVVGVDRDDGTLRWSTPVRLDRPPQRDERPYWVDPSLDPVDVGALLDEMAQGVGDTWCVPTSGERTLVVCGARRGRGDVPVPFATSVWVLDPDDGTEVRNLLMRTGVWVRPLGDVLVSVRGMTAAGEPAVDEQPTHWSVEGLDLATQQSRWSWTSPPVAGDAVVPEVTFSEPSAGRVLVRVGDTAWVVDADGVLVDEATVADEQGAVLARNGDVRPLTLRTSDDDGLARTEQPATVEVDDGTLPELSLAVRTGLDDTALVARSADGTEQWLTAGVRLPLAVLDGRVLVRTFDGLALVDGNDGSRVWSTRTGVDEDSVATDGRTVLLRTGNRLQALSLESGRPQWHRTFQELGLGRAGTEIDVAPGLRRVVVRTQQSDAAVLR</sequence>
<protein>
    <recommendedName>
        <fullName evidence="3">Pyrrolo-quinoline quinone repeat domain-containing protein</fullName>
    </recommendedName>
</protein>
<dbReference type="InterPro" id="IPR011047">
    <property type="entry name" value="Quinoprotein_ADH-like_sf"/>
</dbReference>
<evidence type="ECO:0000313" key="5">
    <source>
        <dbReference type="Proteomes" id="UP000289954"/>
    </source>
</evidence>
<keyword evidence="2" id="KW-1133">Transmembrane helix</keyword>
<feature type="domain" description="Pyrrolo-quinoline quinone repeat" evidence="3">
    <location>
        <begin position="380"/>
        <end position="492"/>
    </location>
</feature>
<dbReference type="InterPro" id="IPR015943">
    <property type="entry name" value="WD40/YVTN_repeat-like_dom_sf"/>
</dbReference>
<keyword evidence="2" id="KW-0812">Transmembrane</keyword>
<name>A0A402DR04_9CELL</name>
<dbReference type="AlphaFoldDB" id="A0A402DR04"/>
<dbReference type="Proteomes" id="UP000289954">
    <property type="component" value="Unassembled WGS sequence"/>
</dbReference>
<proteinExistence type="predicted"/>
<feature type="region of interest" description="Disordered" evidence="1">
    <location>
        <begin position="1"/>
        <end position="21"/>
    </location>
</feature>
<evidence type="ECO:0000259" key="3">
    <source>
        <dbReference type="Pfam" id="PF13360"/>
    </source>
</evidence>
<dbReference type="SUPFAM" id="SSF50998">
    <property type="entry name" value="Quinoprotein alcohol dehydrogenase-like"/>
    <property type="match status" value="1"/>
</dbReference>
<gene>
    <name evidence="4" type="ORF">CBZ_16030</name>
</gene>
<comment type="caution">
    <text evidence="4">The sequence shown here is derived from an EMBL/GenBank/DDBJ whole genome shotgun (WGS) entry which is preliminary data.</text>
</comment>
<dbReference type="EMBL" id="BIMR01000107">
    <property type="protein sequence ID" value="GCE76547.1"/>
    <property type="molecule type" value="Genomic_DNA"/>
</dbReference>
<keyword evidence="2" id="KW-0472">Membrane</keyword>
<dbReference type="InterPro" id="IPR002372">
    <property type="entry name" value="PQQ_rpt_dom"/>
</dbReference>
<evidence type="ECO:0000256" key="2">
    <source>
        <dbReference type="SAM" id="Phobius"/>
    </source>
</evidence>
<dbReference type="Pfam" id="PF13360">
    <property type="entry name" value="PQQ_2"/>
    <property type="match status" value="1"/>
</dbReference>
<keyword evidence="5" id="KW-1185">Reference proteome</keyword>
<accession>A0A402DR04</accession>
<reference evidence="4 5" key="1">
    <citation type="submission" date="2019-01" db="EMBL/GenBank/DDBJ databases">
        <title>Draft genome sequence of Cellulomonas takizawaensis strain TKZ-21.</title>
        <authorList>
            <person name="Yamamura H."/>
            <person name="Hayashi T."/>
            <person name="Hamada M."/>
            <person name="Serisawa Y."/>
            <person name="Matsuyama K."/>
            <person name="Nakagawa Y."/>
            <person name="Otoguro M."/>
            <person name="Yanagida F."/>
            <person name="Hayakawa M."/>
        </authorList>
    </citation>
    <scope>NUCLEOTIDE SEQUENCE [LARGE SCALE GENOMIC DNA]</scope>
    <source>
        <strain evidence="4 5">NBRC12680</strain>
    </source>
</reference>
<dbReference type="Gene3D" id="2.130.10.10">
    <property type="entry name" value="YVTN repeat-like/Quinoprotein amine dehydrogenase"/>
    <property type="match status" value="1"/>
</dbReference>
<evidence type="ECO:0000256" key="1">
    <source>
        <dbReference type="SAM" id="MobiDB-lite"/>
    </source>
</evidence>
<feature type="transmembrane region" description="Helical" evidence="2">
    <location>
        <begin position="31"/>
        <end position="52"/>
    </location>
</feature>
<evidence type="ECO:0000313" key="4">
    <source>
        <dbReference type="EMBL" id="GCE76547.1"/>
    </source>
</evidence>